<reference evidence="5 6" key="1">
    <citation type="submission" date="2014-11" db="EMBL/GenBank/DDBJ databases">
        <authorList>
            <person name="Zhu J."/>
            <person name="Qi W."/>
            <person name="Song R."/>
        </authorList>
    </citation>
    <scope>NUCLEOTIDE SEQUENCE [LARGE SCALE GENOMIC DNA]</scope>
</reference>
<organism evidence="5 6">
    <name type="scientific">Vitrella brassicaformis (strain CCMP3155)</name>
    <dbReference type="NCBI Taxonomy" id="1169540"/>
    <lineage>
        <taxon>Eukaryota</taxon>
        <taxon>Sar</taxon>
        <taxon>Alveolata</taxon>
        <taxon>Colpodellida</taxon>
        <taxon>Vitrellaceae</taxon>
        <taxon>Vitrella</taxon>
    </lineage>
</organism>
<keyword evidence="6" id="KW-1185">Reference proteome</keyword>
<protein>
    <recommendedName>
        <fullName evidence="7">U2A'/phosphoprotein 32 family A C-terminal domain-containing protein</fullName>
    </recommendedName>
</protein>
<feature type="compositionally biased region" description="Acidic residues" evidence="4">
    <location>
        <begin position="266"/>
        <end position="286"/>
    </location>
</feature>
<dbReference type="InterPro" id="IPR001611">
    <property type="entry name" value="Leu-rich_rpt"/>
</dbReference>
<feature type="region of interest" description="Disordered" evidence="4">
    <location>
        <begin position="179"/>
        <end position="371"/>
    </location>
</feature>
<proteinExistence type="inferred from homology"/>
<dbReference type="SUPFAM" id="SSF52058">
    <property type="entry name" value="L domain-like"/>
    <property type="match status" value="1"/>
</dbReference>
<evidence type="ECO:0000256" key="1">
    <source>
        <dbReference type="ARBA" id="ARBA00022614"/>
    </source>
</evidence>
<dbReference type="STRING" id="1169540.A0A0G4FEC8"/>
<dbReference type="OMA" id="LDNCRCV"/>
<dbReference type="PANTHER" id="PTHR11375">
    <property type="entry name" value="ACIDIC LEUCINE-RICH NUCLEAR PHOSPHOPROTEIN 32"/>
    <property type="match status" value="1"/>
</dbReference>
<feature type="compositionally biased region" description="Gly residues" evidence="4">
    <location>
        <begin position="238"/>
        <end position="265"/>
    </location>
</feature>
<dbReference type="GO" id="GO:0042393">
    <property type="term" value="F:histone binding"/>
    <property type="evidence" value="ECO:0007669"/>
    <property type="project" value="TreeGrafter"/>
</dbReference>
<gene>
    <name evidence="5" type="ORF">Vbra_4393</name>
</gene>
<keyword evidence="1" id="KW-0433">Leucine-rich repeat</keyword>
<feature type="compositionally biased region" description="Acidic residues" evidence="4">
    <location>
        <begin position="189"/>
        <end position="202"/>
    </location>
</feature>
<dbReference type="OrthoDB" id="2160613at2759"/>
<evidence type="ECO:0000313" key="5">
    <source>
        <dbReference type="EMBL" id="CEM11205.1"/>
    </source>
</evidence>
<dbReference type="PROSITE" id="PS51450">
    <property type="entry name" value="LRR"/>
    <property type="match status" value="1"/>
</dbReference>
<feature type="compositionally biased region" description="Basic and acidic residues" evidence="4">
    <location>
        <begin position="179"/>
        <end position="188"/>
    </location>
</feature>
<name>A0A0G4FEC8_VITBC</name>
<keyword evidence="2" id="KW-0677">Repeat</keyword>
<evidence type="ECO:0000256" key="4">
    <source>
        <dbReference type="SAM" id="MobiDB-lite"/>
    </source>
</evidence>
<comment type="similarity">
    <text evidence="3">Belongs to the ANP32 family.</text>
</comment>
<dbReference type="EMBL" id="CDMY01000411">
    <property type="protein sequence ID" value="CEM11205.1"/>
    <property type="molecule type" value="Genomic_DNA"/>
</dbReference>
<evidence type="ECO:0000313" key="6">
    <source>
        <dbReference type="Proteomes" id="UP000041254"/>
    </source>
</evidence>
<dbReference type="Gene3D" id="3.80.10.10">
    <property type="entry name" value="Ribonuclease Inhibitor"/>
    <property type="match status" value="1"/>
</dbReference>
<feature type="compositionally biased region" description="Acidic residues" evidence="4">
    <location>
        <begin position="300"/>
        <end position="336"/>
    </location>
</feature>
<evidence type="ECO:0008006" key="7">
    <source>
        <dbReference type="Google" id="ProtNLM"/>
    </source>
</evidence>
<dbReference type="VEuPathDB" id="CryptoDB:Vbra_4393"/>
<accession>A0A0G4FEC8</accession>
<feature type="compositionally biased region" description="Gly residues" evidence="4">
    <location>
        <begin position="203"/>
        <end position="223"/>
    </location>
</feature>
<dbReference type="AlphaFoldDB" id="A0A0G4FEC8"/>
<dbReference type="PANTHER" id="PTHR11375:SF0">
    <property type="entry name" value="ACIDIC LEUCINE-RICH NUCLEAR PHOSPHOPROTEIN 32 FAMILY MEMBER A"/>
    <property type="match status" value="1"/>
</dbReference>
<dbReference type="InterPro" id="IPR032675">
    <property type="entry name" value="LRR_dom_sf"/>
</dbReference>
<dbReference type="InParanoid" id="A0A0G4FEC8"/>
<sequence length="371" mass="38998">MSSSSCGQPLPPSFMDLVELKLREEGKCIHDEGSLQLDAVSLAHGFTSKDAEFLQEMSQMNSMSLRMCRIKKMDNFVVPKELVSLAMVDNRIKGGLEVLSTNKNSKLVQLNLAGNPIDSIDALKPLKKLKHLKSLDLTLTPLMEADSSSNTEGNRTAILKMLPKLKVLNGLDRDSRDVVDRGENRYDADEGMADDLEAEPMDGGEGGEGGGNGEGDGGNGQQGGQDQQQQGQGQQQQDGGGDGGAGGGGASGGDGGDGGHGGDGGGDGDDNEGDGDGDEEDEDGDDGDRVDLKAFYEGQIPDDEEDEDEFQPGDDEADEDLPDDIDDEEDEQEEDGGGDKDGDTAGRGVKRAAEGADEDGEDRPAKAAKCE</sequence>
<feature type="compositionally biased region" description="Basic and acidic residues" evidence="4">
    <location>
        <begin position="362"/>
        <end position="371"/>
    </location>
</feature>
<feature type="compositionally biased region" description="Low complexity" evidence="4">
    <location>
        <begin position="224"/>
        <end position="237"/>
    </location>
</feature>
<evidence type="ECO:0000256" key="2">
    <source>
        <dbReference type="ARBA" id="ARBA00022737"/>
    </source>
</evidence>
<dbReference type="InterPro" id="IPR045081">
    <property type="entry name" value="AN32"/>
</dbReference>
<evidence type="ECO:0000256" key="3">
    <source>
        <dbReference type="ARBA" id="ARBA00025777"/>
    </source>
</evidence>
<dbReference type="GO" id="GO:0005634">
    <property type="term" value="C:nucleus"/>
    <property type="evidence" value="ECO:0007669"/>
    <property type="project" value="TreeGrafter"/>
</dbReference>
<dbReference type="Proteomes" id="UP000041254">
    <property type="component" value="Unassembled WGS sequence"/>
</dbReference>